<reference evidence="4 5" key="1">
    <citation type="submission" date="2019-06" db="EMBL/GenBank/DDBJ databases">
        <title>Persicimonas caeni gen. nov., sp. nov., a predatory bacterium isolated from solar saltern.</title>
        <authorList>
            <person name="Wang S."/>
        </authorList>
    </citation>
    <scope>NUCLEOTIDE SEQUENCE [LARGE SCALE GENOMIC DNA]</scope>
    <source>
        <strain evidence="4 5">YN101</strain>
    </source>
</reference>
<dbReference type="OrthoDB" id="9788272at2"/>
<dbReference type="Proteomes" id="UP000315995">
    <property type="component" value="Chromosome"/>
</dbReference>
<dbReference type="Pfam" id="PF12804">
    <property type="entry name" value="NTP_transf_3"/>
    <property type="match status" value="1"/>
</dbReference>
<name>A0A4Y6PYE1_PERCE</name>
<dbReference type="GO" id="GO:0016779">
    <property type="term" value="F:nucleotidyltransferase activity"/>
    <property type="evidence" value="ECO:0007669"/>
    <property type="project" value="UniProtKB-KW"/>
</dbReference>
<proteinExistence type="predicted"/>
<accession>A0A5B8Y925</accession>
<evidence type="ECO:0000313" key="4">
    <source>
        <dbReference type="EMBL" id="QDG53273.1"/>
    </source>
</evidence>
<protein>
    <recommendedName>
        <fullName evidence="3">MobA-like NTP transferase domain-containing protein</fullName>
    </recommendedName>
</protein>
<evidence type="ECO:0000256" key="2">
    <source>
        <dbReference type="ARBA" id="ARBA00022695"/>
    </source>
</evidence>
<dbReference type="InterPro" id="IPR029044">
    <property type="entry name" value="Nucleotide-diphossugar_trans"/>
</dbReference>
<evidence type="ECO:0000259" key="3">
    <source>
        <dbReference type="Pfam" id="PF12804"/>
    </source>
</evidence>
<keyword evidence="5" id="KW-1185">Reference proteome</keyword>
<dbReference type="AlphaFoldDB" id="A0A4Y6PYE1"/>
<dbReference type="SUPFAM" id="SSF53448">
    <property type="entry name" value="Nucleotide-diphospho-sugar transferases"/>
    <property type="match status" value="1"/>
</dbReference>
<dbReference type="RefSeq" id="WP_141199734.1">
    <property type="nucleotide sequence ID" value="NZ_CP041186.1"/>
</dbReference>
<dbReference type="PANTHER" id="PTHR43584">
    <property type="entry name" value="NUCLEOTIDYL TRANSFERASE"/>
    <property type="match status" value="1"/>
</dbReference>
<keyword evidence="2" id="KW-0548">Nucleotidyltransferase</keyword>
<keyword evidence="1" id="KW-0808">Transferase</keyword>
<sequence length="261" mass="28335">MSTVAQTETTHAVILAAGFGSRLAPEEGHKILAKIGGRSLLDYHLDNFARLGVEHLTVVTGYKNEALTEALESRSLPQGMQLRAAYNADFESSNGISVLAGVDAAVEALGADSALPFWLTMSDHIFDPALMERIERDFLPVEPGTIEGMLGVDHKLDTIFDMPDANKIAVSNGEFQDIGKELEVFNLIDVGLFWCGGGFVEALRAEKAERGDCNTSDAVRRLCAADAFCFWDVGPHLWQDVDTPEARAHAERLVVGWSSGE</sequence>
<evidence type="ECO:0000313" key="5">
    <source>
        <dbReference type="Proteomes" id="UP000315995"/>
    </source>
</evidence>
<dbReference type="EMBL" id="CP041186">
    <property type="protein sequence ID" value="QDG53273.1"/>
    <property type="molecule type" value="Genomic_DNA"/>
</dbReference>
<gene>
    <name evidence="4" type="ORF">FIV42_21755</name>
</gene>
<dbReference type="PANTHER" id="PTHR43584:SF8">
    <property type="entry name" value="N-ACETYLMURAMATE ALPHA-1-PHOSPHATE URIDYLYLTRANSFERASE"/>
    <property type="match status" value="1"/>
</dbReference>
<evidence type="ECO:0000256" key="1">
    <source>
        <dbReference type="ARBA" id="ARBA00022679"/>
    </source>
</evidence>
<feature type="domain" description="MobA-like NTP transferase" evidence="3">
    <location>
        <begin position="12"/>
        <end position="134"/>
    </location>
</feature>
<dbReference type="InterPro" id="IPR025877">
    <property type="entry name" value="MobA-like_NTP_Trfase"/>
</dbReference>
<dbReference type="InterPro" id="IPR050065">
    <property type="entry name" value="GlmU-like"/>
</dbReference>
<accession>A0A4Y6PYE1</accession>
<dbReference type="Gene3D" id="3.90.550.10">
    <property type="entry name" value="Spore Coat Polysaccharide Biosynthesis Protein SpsA, Chain A"/>
    <property type="match status" value="1"/>
</dbReference>
<organism evidence="4 5">
    <name type="scientific">Persicimonas caeni</name>
    <dbReference type="NCBI Taxonomy" id="2292766"/>
    <lineage>
        <taxon>Bacteria</taxon>
        <taxon>Deltaproteobacteria</taxon>
        <taxon>Bradymonadales</taxon>
        <taxon>Bradymonadaceae</taxon>
        <taxon>Persicimonas</taxon>
    </lineage>
</organism>